<feature type="transmembrane region" description="Helical" evidence="6">
    <location>
        <begin position="361"/>
        <end position="381"/>
    </location>
</feature>
<protein>
    <recommendedName>
        <fullName evidence="7">Major facilitator superfamily (MFS) profile domain-containing protein</fullName>
    </recommendedName>
</protein>
<dbReference type="PANTHER" id="PTHR43791">
    <property type="entry name" value="PERMEASE-RELATED"/>
    <property type="match status" value="1"/>
</dbReference>
<feature type="transmembrane region" description="Helical" evidence="6">
    <location>
        <begin position="549"/>
        <end position="570"/>
    </location>
</feature>
<dbReference type="OrthoDB" id="2250022at2759"/>
<feature type="transmembrane region" description="Helical" evidence="6">
    <location>
        <begin position="393"/>
        <end position="416"/>
    </location>
</feature>
<comment type="caution">
    <text evidence="8">The sequence shown here is derived from an EMBL/GenBank/DDBJ whole genome shotgun (WGS) entry which is preliminary data.</text>
</comment>
<proteinExistence type="predicted"/>
<dbReference type="Pfam" id="PF20791">
    <property type="entry name" value="Acyl-ACP_TE_C"/>
    <property type="match status" value="1"/>
</dbReference>
<keyword evidence="3 6" id="KW-0812">Transmembrane</keyword>
<evidence type="ECO:0000256" key="1">
    <source>
        <dbReference type="ARBA" id="ARBA00004141"/>
    </source>
</evidence>
<dbReference type="EMBL" id="JAAMPI010000607">
    <property type="protein sequence ID" value="KAF4629961.1"/>
    <property type="molecule type" value="Genomic_DNA"/>
</dbReference>
<dbReference type="FunFam" id="3.10.129.10:FF:000104">
    <property type="entry name" value="Thioesterase family protein (AFU_orthologue AFUA_2G16350)"/>
    <property type="match status" value="1"/>
</dbReference>
<dbReference type="InterPro" id="IPR020846">
    <property type="entry name" value="MFS_dom"/>
</dbReference>
<evidence type="ECO:0000256" key="4">
    <source>
        <dbReference type="ARBA" id="ARBA00022989"/>
    </source>
</evidence>
<dbReference type="InterPro" id="IPR011701">
    <property type="entry name" value="MFS"/>
</dbReference>
<dbReference type="InterPro" id="IPR029069">
    <property type="entry name" value="HotDog_dom_sf"/>
</dbReference>
<evidence type="ECO:0000313" key="9">
    <source>
        <dbReference type="Proteomes" id="UP000566819"/>
    </source>
</evidence>
<keyword evidence="4 6" id="KW-1133">Transmembrane helix</keyword>
<evidence type="ECO:0000259" key="7">
    <source>
        <dbReference type="PROSITE" id="PS50850"/>
    </source>
</evidence>
<evidence type="ECO:0000256" key="6">
    <source>
        <dbReference type="SAM" id="Phobius"/>
    </source>
</evidence>
<evidence type="ECO:0000313" key="8">
    <source>
        <dbReference type="EMBL" id="KAF4629961.1"/>
    </source>
</evidence>
<feature type="transmembrane region" description="Helical" evidence="6">
    <location>
        <begin position="469"/>
        <end position="488"/>
    </location>
</feature>
<dbReference type="CDD" id="cd00586">
    <property type="entry name" value="4HBT"/>
    <property type="match status" value="1"/>
</dbReference>
<dbReference type="Gene3D" id="3.10.129.10">
    <property type="entry name" value="Hotdog Thioesterase"/>
    <property type="match status" value="1"/>
</dbReference>
<feature type="transmembrane region" description="Helical" evidence="6">
    <location>
        <begin position="299"/>
        <end position="318"/>
    </location>
</feature>
<dbReference type="Gene3D" id="1.20.1250.20">
    <property type="entry name" value="MFS general substrate transporter like domains"/>
    <property type="match status" value="1"/>
</dbReference>
<feature type="domain" description="Major facilitator superfamily (MFS) profile" evidence="7">
    <location>
        <begin position="233"/>
        <end position="673"/>
    </location>
</feature>
<dbReference type="InterPro" id="IPR049427">
    <property type="entry name" value="Acyl-ACP_TE_C"/>
</dbReference>
<dbReference type="PANTHER" id="PTHR43791:SF92">
    <property type="entry name" value="AGL026WP"/>
    <property type="match status" value="1"/>
</dbReference>
<feature type="transmembrane region" description="Helical" evidence="6">
    <location>
        <begin position="576"/>
        <end position="597"/>
    </location>
</feature>
<dbReference type="GO" id="GO:0016020">
    <property type="term" value="C:membrane"/>
    <property type="evidence" value="ECO:0007669"/>
    <property type="project" value="UniProtKB-SubCell"/>
</dbReference>
<dbReference type="AlphaFoldDB" id="A0A8H4RJK6"/>
<sequence>MSHQQLKSRTRKDYPYSLEYRTRWSDNDMYDHMNNSIYNFLYDSIVNAYLIEHCGLHPPSSQQYGLVVHSRGDFFGSIAFPAVADLALRVNKLGKSSVAYEIALFERGVESVKSVGEITHVFVDRVTERQALVKGINQTLGERIEKPENRIMAPVYDGGDKVISPISDSGDSGDKVVIEQVDDNGKDMSTIEAPAIATTPSRVFEAPEFIRNMTPEQRLKVENSLRRKIDMRLMPMIVLMYIMNYLDRNNIAAAKLAGIVEDLNLKGAEFQTSVSILFVGYLLMQIPSNLFLNKIGKPGIYLPACMVVWGIISAATAACESYGGLIATRFTLGFVEAAYFPGCLFYLSCWYTRKELGFRTAIFYSGALISGAFSGLIAAGIKAHMDGTKGLRAWRWLFIIEGAATILIALASFLILPNFPKTTSWLTDEERELAVWRLEEDIGQEDWQDSQHQHFIQGLKLAFSDVKTYVLMVLLFGIVASGTVTNFFPTVVATLNYNTVNTLLLTAPPYVLAVITTFLNSWHAGKLPSPSPQQQKFTNHKLDRTGERFFHIVLPLCFAVFAYILAAATTKTGPRYVAMMLMVPGVYSGYVVALAWISNSLPRPPAKRAAALAFINAVSNCSSIYASYMYDTSMEGPRYLVAMIVNCLMAFMGMVAALTLRIILVRLNAKLDRGIFVEGAINNSGPTEAGKKGFRFRI</sequence>
<organism evidence="8 9">
    <name type="scientific">Cudoniella acicularis</name>
    <dbReference type="NCBI Taxonomy" id="354080"/>
    <lineage>
        <taxon>Eukaryota</taxon>
        <taxon>Fungi</taxon>
        <taxon>Dikarya</taxon>
        <taxon>Ascomycota</taxon>
        <taxon>Pezizomycotina</taxon>
        <taxon>Leotiomycetes</taxon>
        <taxon>Helotiales</taxon>
        <taxon>Tricladiaceae</taxon>
        <taxon>Cudoniella</taxon>
    </lineage>
</organism>
<keyword evidence="2" id="KW-0813">Transport</keyword>
<dbReference type="PROSITE" id="PS50850">
    <property type="entry name" value="MFS"/>
    <property type="match status" value="1"/>
</dbReference>
<keyword evidence="5 6" id="KW-0472">Membrane</keyword>
<dbReference type="GO" id="GO:0022857">
    <property type="term" value="F:transmembrane transporter activity"/>
    <property type="evidence" value="ECO:0007669"/>
    <property type="project" value="InterPro"/>
</dbReference>
<evidence type="ECO:0000256" key="2">
    <source>
        <dbReference type="ARBA" id="ARBA00022448"/>
    </source>
</evidence>
<feature type="transmembrane region" description="Helical" evidence="6">
    <location>
        <begin position="640"/>
        <end position="664"/>
    </location>
</feature>
<evidence type="ECO:0000256" key="5">
    <source>
        <dbReference type="ARBA" id="ARBA00023136"/>
    </source>
</evidence>
<dbReference type="Proteomes" id="UP000566819">
    <property type="component" value="Unassembled WGS sequence"/>
</dbReference>
<dbReference type="Pfam" id="PF07690">
    <property type="entry name" value="MFS_1"/>
    <property type="match status" value="1"/>
</dbReference>
<feature type="transmembrane region" description="Helical" evidence="6">
    <location>
        <begin position="330"/>
        <end position="349"/>
    </location>
</feature>
<comment type="subcellular location">
    <subcellularLocation>
        <location evidence="1">Membrane</location>
        <topology evidence="1">Multi-pass membrane protein</topology>
    </subcellularLocation>
</comment>
<feature type="transmembrane region" description="Helical" evidence="6">
    <location>
        <begin position="609"/>
        <end position="628"/>
    </location>
</feature>
<evidence type="ECO:0000256" key="3">
    <source>
        <dbReference type="ARBA" id="ARBA00022692"/>
    </source>
</evidence>
<name>A0A8H4RJK6_9HELO</name>
<gene>
    <name evidence="8" type="ORF">G7Y89_g8185</name>
</gene>
<dbReference type="SUPFAM" id="SSF103473">
    <property type="entry name" value="MFS general substrate transporter"/>
    <property type="match status" value="1"/>
</dbReference>
<feature type="transmembrane region" description="Helical" evidence="6">
    <location>
        <begin position="270"/>
        <end position="292"/>
    </location>
</feature>
<reference evidence="8 9" key="1">
    <citation type="submission" date="2020-03" db="EMBL/GenBank/DDBJ databases">
        <title>Draft Genome Sequence of Cudoniella acicularis.</title>
        <authorList>
            <person name="Buettner E."/>
            <person name="Kellner H."/>
        </authorList>
    </citation>
    <scope>NUCLEOTIDE SEQUENCE [LARGE SCALE GENOMIC DNA]</scope>
    <source>
        <strain evidence="8 9">DSM 108380</strain>
    </source>
</reference>
<accession>A0A8H4RJK6</accession>
<dbReference type="InterPro" id="IPR036259">
    <property type="entry name" value="MFS_trans_sf"/>
</dbReference>
<keyword evidence="9" id="KW-1185">Reference proteome</keyword>
<feature type="transmembrane region" description="Helical" evidence="6">
    <location>
        <begin position="500"/>
        <end position="519"/>
    </location>
</feature>
<dbReference type="FunFam" id="1.20.1250.20:FF:000057">
    <property type="entry name" value="MFS general substrate transporter"/>
    <property type="match status" value="1"/>
</dbReference>
<dbReference type="SUPFAM" id="SSF54637">
    <property type="entry name" value="Thioesterase/thiol ester dehydrase-isomerase"/>
    <property type="match status" value="1"/>
</dbReference>